<keyword evidence="2" id="KW-1185">Reference proteome</keyword>
<reference evidence="1" key="1">
    <citation type="submission" date="2023-10" db="EMBL/GenBank/DDBJ databases">
        <authorList>
            <person name="Chen Y."/>
            <person name="Shah S."/>
            <person name="Dougan E. K."/>
            <person name="Thang M."/>
            <person name="Chan C."/>
        </authorList>
    </citation>
    <scope>NUCLEOTIDE SEQUENCE [LARGE SCALE GENOMIC DNA]</scope>
</reference>
<sequence>MWRRIKELTITITRKTNKPSPVIMISLCIFSQKSTGSRGWPNCPRCCRQPCPKKTKNTMVAKMMKKHVMYPRTMWKNVMCSRGTKFRILVRAARARRWRLIVTGSHTICQRMACLRPNNSGGIKRFFQ</sequence>
<accession>A0ABN9TEK9</accession>
<dbReference type="EMBL" id="CAUYUJ010014646">
    <property type="protein sequence ID" value="CAK0844227.1"/>
    <property type="molecule type" value="Genomic_DNA"/>
</dbReference>
<evidence type="ECO:0000313" key="2">
    <source>
        <dbReference type="Proteomes" id="UP001189429"/>
    </source>
</evidence>
<protein>
    <recommendedName>
        <fullName evidence="3">Secreted protein</fullName>
    </recommendedName>
</protein>
<comment type="caution">
    <text evidence="1">The sequence shown here is derived from an EMBL/GenBank/DDBJ whole genome shotgun (WGS) entry which is preliminary data.</text>
</comment>
<evidence type="ECO:0008006" key="3">
    <source>
        <dbReference type="Google" id="ProtNLM"/>
    </source>
</evidence>
<evidence type="ECO:0000313" key="1">
    <source>
        <dbReference type="EMBL" id="CAK0844227.1"/>
    </source>
</evidence>
<proteinExistence type="predicted"/>
<dbReference type="Proteomes" id="UP001189429">
    <property type="component" value="Unassembled WGS sequence"/>
</dbReference>
<organism evidence="1 2">
    <name type="scientific">Prorocentrum cordatum</name>
    <dbReference type="NCBI Taxonomy" id="2364126"/>
    <lineage>
        <taxon>Eukaryota</taxon>
        <taxon>Sar</taxon>
        <taxon>Alveolata</taxon>
        <taxon>Dinophyceae</taxon>
        <taxon>Prorocentrales</taxon>
        <taxon>Prorocentraceae</taxon>
        <taxon>Prorocentrum</taxon>
    </lineage>
</organism>
<name>A0ABN9TEK9_9DINO</name>
<gene>
    <name evidence="1" type="ORF">PCOR1329_LOCUS38368</name>
</gene>